<evidence type="ECO:0000313" key="10">
    <source>
        <dbReference type="EMBL" id="SMG08584.1"/>
    </source>
</evidence>
<dbReference type="InterPro" id="IPR050291">
    <property type="entry name" value="CDF_Transporter"/>
</dbReference>
<protein>
    <submittedName>
        <fullName evidence="10">Cation diffusion facilitator family transporter</fullName>
    </submittedName>
</protein>
<dbReference type="Gene3D" id="3.30.70.1350">
    <property type="entry name" value="Cation efflux protein, cytoplasmic domain"/>
    <property type="match status" value="1"/>
</dbReference>
<evidence type="ECO:0000313" key="11">
    <source>
        <dbReference type="Proteomes" id="UP000193834"/>
    </source>
</evidence>
<dbReference type="SUPFAM" id="SSF160240">
    <property type="entry name" value="Cation efflux protein cytoplasmic domain-like"/>
    <property type="match status" value="1"/>
</dbReference>
<dbReference type="SUPFAM" id="SSF161111">
    <property type="entry name" value="Cation efflux protein transmembrane domain-like"/>
    <property type="match status" value="1"/>
</dbReference>
<dbReference type="GO" id="GO:0016020">
    <property type="term" value="C:membrane"/>
    <property type="evidence" value="ECO:0007669"/>
    <property type="project" value="UniProtKB-SubCell"/>
</dbReference>
<evidence type="ECO:0000256" key="5">
    <source>
        <dbReference type="ARBA" id="ARBA00022989"/>
    </source>
</evidence>
<dbReference type="Proteomes" id="UP000193834">
    <property type="component" value="Unassembled WGS sequence"/>
</dbReference>
<dbReference type="RefSeq" id="WP_176228805.1">
    <property type="nucleotide sequence ID" value="NZ_FXAZ01000001.1"/>
</dbReference>
<keyword evidence="5 7" id="KW-1133">Transmembrane helix</keyword>
<dbReference type="InterPro" id="IPR027470">
    <property type="entry name" value="Cation_efflux_CTD"/>
</dbReference>
<evidence type="ECO:0000256" key="6">
    <source>
        <dbReference type="ARBA" id="ARBA00023136"/>
    </source>
</evidence>
<name>A0A1X7I2I7_9BACL</name>
<dbReference type="PANTHER" id="PTHR43840">
    <property type="entry name" value="MITOCHONDRIAL METAL TRANSPORTER 1-RELATED"/>
    <property type="match status" value="1"/>
</dbReference>
<dbReference type="InterPro" id="IPR036837">
    <property type="entry name" value="Cation_efflux_CTD_sf"/>
</dbReference>
<feature type="transmembrane region" description="Helical" evidence="7">
    <location>
        <begin position="12"/>
        <end position="33"/>
    </location>
</feature>
<gene>
    <name evidence="10" type="ORF">SAMN06295960_0075</name>
</gene>
<dbReference type="Gene3D" id="1.20.1510.10">
    <property type="entry name" value="Cation efflux protein transmembrane domain"/>
    <property type="match status" value="1"/>
</dbReference>
<dbReference type="Pfam" id="PF16916">
    <property type="entry name" value="ZT_dimer"/>
    <property type="match status" value="1"/>
</dbReference>
<feature type="transmembrane region" description="Helical" evidence="7">
    <location>
        <begin position="180"/>
        <end position="198"/>
    </location>
</feature>
<evidence type="ECO:0000256" key="7">
    <source>
        <dbReference type="SAM" id="Phobius"/>
    </source>
</evidence>
<accession>A0A1X7I2I7</accession>
<reference evidence="10 11" key="1">
    <citation type="submission" date="2017-04" db="EMBL/GenBank/DDBJ databases">
        <authorList>
            <person name="Afonso C.L."/>
            <person name="Miller P.J."/>
            <person name="Scott M.A."/>
            <person name="Spackman E."/>
            <person name="Goraichik I."/>
            <person name="Dimitrov K.M."/>
            <person name="Suarez D.L."/>
            <person name="Swayne D.E."/>
        </authorList>
    </citation>
    <scope>NUCLEOTIDE SEQUENCE [LARGE SCALE GENOMIC DNA]</scope>
    <source>
        <strain evidence="10 11">11</strain>
    </source>
</reference>
<proteinExistence type="inferred from homology"/>
<feature type="transmembrane region" description="Helical" evidence="7">
    <location>
        <begin position="80"/>
        <end position="101"/>
    </location>
</feature>
<evidence type="ECO:0000256" key="3">
    <source>
        <dbReference type="ARBA" id="ARBA00022448"/>
    </source>
</evidence>
<keyword evidence="6 7" id="KW-0472">Membrane</keyword>
<dbReference type="Pfam" id="PF01545">
    <property type="entry name" value="Cation_efflux"/>
    <property type="match status" value="1"/>
</dbReference>
<comment type="subcellular location">
    <subcellularLocation>
        <location evidence="1">Membrane</location>
        <topology evidence="1">Multi-pass membrane protein</topology>
    </subcellularLocation>
</comment>
<dbReference type="EMBL" id="FXAZ01000001">
    <property type="protein sequence ID" value="SMG08584.1"/>
    <property type="molecule type" value="Genomic_DNA"/>
</dbReference>
<dbReference type="AlphaFoldDB" id="A0A1X7I2I7"/>
<feature type="domain" description="Cation efflux protein transmembrane" evidence="8">
    <location>
        <begin position="16"/>
        <end position="208"/>
    </location>
</feature>
<dbReference type="InterPro" id="IPR058533">
    <property type="entry name" value="Cation_efflux_TM"/>
</dbReference>
<dbReference type="NCBIfam" id="TIGR01297">
    <property type="entry name" value="CDF"/>
    <property type="match status" value="1"/>
</dbReference>
<dbReference type="PANTHER" id="PTHR43840:SF15">
    <property type="entry name" value="MITOCHONDRIAL METAL TRANSPORTER 1-RELATED"/>
    <property type="match status" value="1"/>
</dbReference>
<dbReference type="GO" id="GO:0008324">
    <property type="term" value="F:monoatomic cation transmembrane transporter activity"/>
    <property type="evidence" value="ECO:0007669"/>
    <property type="project" value="InterPro"/>
</dbReference>
<sequence length="313" mass="35032">MAEGRLSQAEKGAKMGIITNFAVSMLKGFAAIFSGSFALFADAMHSLTDAFGSLAVWLGLKLSKKPDRNEPNAPGKNEALGMMIVAVVLFVIAIELLIQAVRVAYSGETIRPAWYAFAALFVSIVLKEGLYQYRVRRSKMVSSKLLLLYNEERRQDIGVTFIVLLGMSADLFAAKLGLPWLWILDPFAGIVIACLMFYKGLQLVRRAVHAAWQHELMAEEAMPFMKTVQNVDGVILIKELKATEHGHYVIVQVTIGVNPNLSVAEGYQVGHRVKEHLMHRYLHVADVDVHVHPLERDDRYQMSLEEPSSHWIQ</sequence>
<dbReference type="InterPro" id="IPR002524">
    <property type="entry name" value="Cation_efflux"/>
</dbReference>
<keyword evidence="3" id="KW-0813">Transport</keyword>
<keyword evidence="11" id="KW-1185">Reference proteome</keyword>
<evidence type="ECO:0000256" key="4">
    <source>
        <dbReference type="ARBA" id="ARBA00022692"/>
    </source>
</evidence>
<feature type="transmembrane region" description="Helical" evidence="7">
    <location>
        <begin position="113"/>
        <end position="135"/>
    </location>
</feature>
<comment type="similarity">
    <text evidence="2">Belongs to the cation diffusion facilitator (CDF) transporter (TC 2.A.4) family.</text>
</comment>
<dbReference type="InterPro" id="IPR027469">
    <property type="entry name" value="Cation_efflux_TMD_sf"/>
</dbReference>
<organism evidence="10 11">
    <name type="scientific">Paenibacillus aquistagni</name>
    <dbReference type="NCBI Taxonomy" id="1852522"/>
    <lineage>
        <taxon>Bacteria</taxon>
        <taxon>Bacillati</taxon>
        <taxon>Bacillota</taxon>
        <taxon>Bacilli</taxon>
        <taxon>Bacillales</taxon>
        <taxon>Paenibacillaceae</taxon>
        <taxon>Paenibacillus</taxon>
    </lineage>
</organism>
<feature type="domain" description="Cation efflux protein cytoplasmic" evidence="9">
    <location>
        <begin position="224"/>
        <end position="293"/>
    </location>
</feature>
<evidence type="ECO:0000256" key="1">
    <source>
        <dbReference type="ARBA" id="ARBA00004141"/>
    </source>
</evidence>
<dbReference type="STRING" id="1852522.SAMN06295960_0075"/>
<keyword evidence="4 7" id="KW-0812">Transmembrane</keyword>
<evidence type="ECO:0000259" key="8">
    <source>
        <dbReference type="Pfam" id="PF01545"/>
    </source>
</evidence>
<evidence type="ECO:0000259" key="9">
    <source>
        <dbReference type="Pfam" id="PF16916"/>
    </source>
</evidence>
<evidence type="ECO:0000256" key="2">
    <source>
        <dbReference type="ARBA" id="ARBA00008114"/>
    </source>
</evidence>